<keyword evidence="9 12" id="KW-0119">Carbohydrate metabolism</keyword>
<evidence type="ECO:0000256" key="11">
    <source>
        <dbReference type="PIRSR" id="PIRSR000460-1"/>
    </source>
</evidence>
<name>A0A239FB90_9BURK</name>
<accession>A0A239FB90</accession>
<dbReference type="FunFam" id="3.40.50.2000:FF:000003">
    <property type="entry name" value="Alpha-1,4 glucan phosphorylase"/>
    <property type="match status" value="1"/>
</dbReference>
<dbReference type="PIRSF" id="PIRSF000460">
    <property type="entry name" value="Pprylas_GlgP"/>
    <property type="match status" value="1"/>
</dbReference>
<evidence type="ECO:0000313" key="14">
    <source>
        <dbReference type="Proteomes" id="UP000198284"/>
    </source>
</evidence>
<dbReference type="AlphaFoldDB" id="A0A239FB90"/>
<feature type="modified residue" description="N6-(pyridoxal phosphate)lysine" evidence="11">
    <location>
        <position position="694"/>
    </location>
</feature>
<keyword evidence="6 12" id="KW-0328">Glycosyltransferase</keyword>
<dbReference type="CDD" id="cd04300">
    <property type="entry name" value="GT35_Glycogen_Phosphorylase"/>
    <property type="match status" value="1"/>
</dbReference>
<dbReference type="GO" id="GO:0005980">
    <property type="term" value="P:glycogen catabolic process"/>
    <property type="evidence" value="ECO:0007669"/>
    <property type="project" value="TreeGrafter"/>
</dbReference>
<evidence type="ECO:0000256" key="12">
    <source>
        <dbReference type="RuleBase" id="RU000587"/>
    </source>
</evidence>
<evidence type="ECO:0000313" key="13">
    <source>
        <dbReference type="EMBL" id="SNS54001.1"/>
    </source>
</evidence>
<dbReference type="EC" id="2.4.1.1" evidence="12"/>
<dbReference type="EMBL" id="FZOT01000003">
    <property type="protein sequence ID" value="SNS54001.1"/>
    <property type="molecule type" value="Genomic_DNA"/>
</dbReference>
<dbReference type="InterPro" id="IPR000811">
    <property type="entry name" value="Glyco_trans_35"/>
</dbReference>
<dbReference type="InterPro" id="IPR035090">
    <property type="entry name" value="Pyridoxal_P_attach_site"/>
</dbReference>
<evidence type="ECO:0000256" key="5">
    <source>
        <dbReference type="ARBA" id="ARBA00022600"/>
    </source>
</evidence>
<comment type="function">
    <text evidence="10">Phosphorylase is an important allosteric enzyme in carbohydrate metabolism. Enzymes from different sources differ in their regulatory mechanisms and in their natural substrates. However, all known phosphorylases share catalytic and structural properties.</text>
</comment>
<dbReference type="Pfam" id="PF00343">
    <property type="entry name" value="Phosphorylase"/>
    <property type="match status" value="1"/>
</dbReference>
<gene>
    <name evidence="13" type="ORF">SAMN06265795_103272</name>
</gene>
<sequence length="847" mass="95511">MPVDRGSISLHPFVLISRAFPAAFPTCEKEFMDPKDFQFGTLHNDPTSLEQAIAAKLLYAIGKDPSTAQPNDWLQAVELAVRDRLVERWIKTTRASYAQDSKRVYYLSMEFLMGRTFTNALLALGLYDEVRQALAALKVDLEEVAGHEPDAALGNGGLGRLAACFLDSMATLGIAGMGYGIRYDYGMFKQQIINGSQVESPDYWLTGGNPWEFPRPEVQYRVRFGGHVEQDNGQARWVGTQDVLAMAYDTIIPGYDVESTNTLRLWSAKATTEINLSAFNQGNYFGAVEDKNHSENVSRVLYPDDSTLSGRELRLRQEYFFVSASVQDLVRRYLSQHEGFDLLADKVAIHLNDTHPVLAVPELLRVLLDEHGLPWDKAWGLAQKIFSYTNHTLMHEALETWPVEMLGRVLPRHLKIIYDINATFLHQQTARFGHDIDLMRRLSLIDENGERRVRMAYLAVVASHKVNGVSKLHSELMKQSIFSDFARIFPERFNNKTNGITPRRWLALANPPLSALIDGEIGTGWRRHLDQLSQLNRKAGDAGFIDALRQAKQQNKQRLATWVQANLGIALDTESLFDVQVKRIHEYKRQLLNVLHVITRYNRILANPDAGWVPRTVIFGGKAASAYYQAKQIIRLINDVAAKVNSDPRVKGLLKVVFVPNYGVSLAEMIMPAADLSEQISLAGTEASGTGNMKFALNGALTIGTLDGANIEILENVGADNIFIFGNTTEQVRDIRIHGYQPRQLYESHPELRRVLDQIRDGYFSPEEPGRFQSLFDVLVNFGDHYLLLADYASYVATHEAVDALYRQPREWHRKALLNIANMGTFSADRTIGDYVEDIWRTVPLSL</sequence>
<keyword evidence="8 11" id="KW-0663">Pyridoxal phosphate</keyword>
<evidence type="ECO:0000256" key="2">
    <source>
        <dbReference type="ARBA" id="ARBA00001933"/>
    </source>
</evidence>
<reference evidence="13 14" key="1">
    <citation type="submission" date="2017-06" db="EMBL/GenBank/DDBJ databases">
        <authorList>
            <person name="Kim H.J."/>
            <person name="Triplett B.A."/>
        </authorList>
    </citation>
    <scope>NUCLEOTIDE SEQUENCE [LARGE SCALE GENOMIC DNA]</scope>
    <source>
        <strain evidence="13 14">U15</strain>
    </source>
</reference>
<dbReference type="NCBIfam" id="TIGR02093">
    <property type="entry name" value="P_ylase"/>
    <property type="match status" value="1"/>
</dbReference>
<organism evidence="13 14">
    <name type="scientific">Noviherbaspirillum humi</name>
    <dbReference type="NCBI Taxonomy" id="1688639"/>
    <lineage>
        <taxon>Bacteria</taxon>
        <taxon>Pseudomonadati</taxon>
        <taxon>Pseudomonadota</taxon>
        <taxon>Betaproteobacteria</taxon>
        <taxon>Burkholderiales</taxon>
        <taxon>Oxalobacteraceae</taxon>
        <taxon>Noviherbaspirillum</taxon>
    </lineage>
</organism>
<evidence type="ECO:0000256" key="6">
    <source>
        <dbReference type="ARBA" id="ARBA00022676"/>
    </source>
</evidence>
<dbReference type="PANTHER" id="PTHR11468">
    <property type="entry name" value="GLYCOGEN PHOSPHORYLASE"/>
    <property type="match status" value="1"/>
</dbReference>
<comment type="similarity">
    <text evidence="3 12">Belongs to the glycogen phosphorylase family.</text>
</comment>
<comment type="catalytic activity">
    <reaction evidence="1 12">
        <text>[(1-&gt;4)-alpha-D-glucosyl](n) + phosphate = [(1-&gt;4)-alpha-D-glucosyl](n-1) + alpha-D-glucose 1-phosphate</text>
        <dbReference type="Rhea" id="RHEA:41732"/>
        <dbReference type="Rhea" id="RHEA-COMP:9584"/>
        <dbReference type="Rhea" id="RHEA-COMP:9586"/>
        <dbReference type="ChEBI" id="CHEBI:15444"/>
        <dbReference type="ChEBI" id="CHEBI:43474"/>
        <dbReference type="ChEBI" id="CHEBI:58601"/>
        <dbReference type="EC" id="2.4.1.1"/>
    </reaction>
</comment>
<dbReference type="GO" id="GO:0008184">
    <property type="term" value="F:glycogen phosphorylase activity"/>
    <property type="evidence" value="ECO:0007669"/>
    <property type="project" value="InterPro"/>
</dbReference>
<dbReference type="Proteomes" id="UP000198284">
    <property type="component" value="Unassembled WGS sequence"/>
</dbReference>
<evidence type="ECO:0000256" key="9">
    <source>
        <dbReference type="ARBA" id="ARBA00023277"/>
    </source>
</evidence>
<dbReference type="PROSITE" id="PS00102">
    <property type="entry name" value="PHOSPHORYLASE"/>
    <property type="match status" value="1"/>
</dbReference>
<evidence type="ECO:0000256" key="7">
    <source>
        <dbReference type="ARBA" id="ARBA00022679"/>
    </source>
</evidence>
<dbReference type="FunFam" id="3.40.50.2000:FF:000034">
    <property type="entry name" value="Alpha-1,4 glucan phosphorylase"/>
    <property type="match status" value="1"/>
</dbReference>
<keyword evidence="14" id="KW-1185">Reference proteome</keyword>
<dbReference type="PANTHER" id="PTHR11468:SF3">
    <property type="entry name" value="GLYCOGEN PHOSPHORYLASE, LIVER FORM"/>
    <property type="match status" value="1"/>
</dbReference>
<keyword evidence="4" id="KW-0021">Allosteric enzyme</keyword>
<dbReference type="SUPFAM" id="SSF53756">
    <property type="entry name" value="UDP-Glycosyltransferase/glycogen phosphorylase"/>
    <property type="match status" value="1"/>
</dbReference>
<protein>
    <recommendedName>
        <fullName evidence="12">Alpha-1,4 glucan phosphorylase</fullName>
        <ecNumber evidence="12">2.4.1.1</ecNumber>
    </recommendedName>
</protein>
<dbReference type="GO" id="GO:0005737">
    <property type="term" value="C:cytoplasm"/>
    <property type="evidence" value="ECO:0007669"/>
    <property type="project" value="TreeGrafter"/>
</dbReference>
<dbReference type="Gene3D" id="3.40.50.2000">
    <property type="entry name" value="Glycogen Phosphorylase B"/>
    <property type="match status" value="2"/>
</dbReference>
<comment type="function">
    <text evidence="12">Allosteric enzyme that catalyzes the rate-limiting step in glycogen catabolism, the phosphorolytic cleavage of glycogen to produce glucose-1-phosphate, and plays a central role in maintaining cellular and organismal glucose homeostasis.</text>
</comment>
<evidence type="ECO:0000256" key="4">
    <source>
        <dbReference type="ARBA" id="ARBA00022533"/>
    </source>
</evidence>
<dbReference type="InterPro" id="IPR011833">
    <property type="entry name" value="Glycg_phsphrylas"/>
</dbReference>
<evidence type="ECO:0000256" key="3">
    <source>
        <dbReference type="ARBA" id="ARBA00006047"/>
    </source>
</evidence>
<comment type="cofactor">
    <cofactor evidence="2 12">
        <name>pyridoxal 5'-phosphate</name>
        <dbReference type="ChEBI" id="CHEBI:597326"/>
    </cofactor>
</comment>
<keyword evidence="5" id="KW-0321">Glycogen metabolism</keyword>
<keyword evidence="7 12" id="KW-0808">Transferase</keyword>
<evidence type="ECO:0000256" key="10">
    <source>
        <dbReference type="ARBA" id="ARBA00025174"/>
    </source>
</evidence>
<dbReference type="GO" id="GO:0030170">
    <property type="term" value="F:pyridoxal phosphate binding"/>
    <property type="evidence" value="ECO:0007669"/>
    <property type="project" value="InterPro"/>
</dbReference>
<evidence type="ECO:0000256" key="1">
    <source>
        <dbReference type="ARBA" id="ARBA00001275"/>
    </source>
</evidence>
<evidence type="ECO:0000256" key="8">
    <source>
        <dbReference type="ARBA" id="ARBA00022898"/>
    </source>
</evidence>
<proteinExistence type="inferred from homology"/>